<dbReference type="EMBL" id="KQ986335">
    <property type="protein sequence ID" value="KZV58777.1"/>
    <property type="molecule type" value="Genomic_DNA"/>
</dbReference>
<evidence type="ECO:0000256" key="1">
    <source>
        <dbReference type="SAM" id="MobiDB-lite"/>
    </source>
</evidence>
<dbReference type="Proteomes" id="UP000250235">
    <property type="component" value="Unassembled WGS sequence"/>
</dbReference>
<feature type="compositionally biased region" description="Basic and acidic residues" evidence="1">
    <location>
        <begin position="49"/>
        <end position="66"/>
    </location>
</feature>
<reference evidence="2 3" key="1">
    <citation type="journal article" date="2015" name="Proc. Natl. Acad. Sci. U.S.A.">
        <title>The resurrection genome of Boea hygrometrica: A blueprint for survival of dehydration.</title>
        <authorList>
            <person name="Xiao L."/>
            <person name="Yang G."/>
            <person name="Zhang L."/>
            <person name="Yang X."/>
            <person name="Zhao S."/>
            <person name="Ji Z."/>
            <person name="Zhou Q."/>
            <person name="Hu M."/>
            <person name="Wang Y."/>
            <person name="Chen M."/>
            <person name="Xu Y."/>
            <person name="Jin H."/>
            <person name="Xiao X."/>
            <person name="Hu G."/>
            <person name="Bao F."/>
            <person name="Hu Y."/>
            <person name="Wan P."/>
            <person name="Li L."/>
            <person name="Deng X."/>
            <person name="Kuang T."/>
            <person name="Xiang C."/>
            <person name="Zhu J.K."/>
            <person name="Oliver M.J."/>
            <person name="He Y."/>
        </authorList>
    </citation>
    <scope>NUCLEOTIDE SEQUENCE [LARGE SCALE GENOMIC DNA]</scope>
    <source>
        <strain evidence="3">cv. XS01</strain>
    </source>
</reference>
<keyword evidence="3" id="KW-1185">Reference proteome</keyword>
<accession>A0A2Z7DFR3</accession>
<sequence>MAGAPTAGPPPGPAGPTGPTLSHYMAQLYSNLSSLIWYSTIRCKRRAQRGGDARREEPRERPRFSHEPAINSRPWMLLDYPRTSMNQATAPKNAPRPSHHKNHANRISRRYKAAGLELLAELERSKKCVMLLAVSRAEVLYQDLRKMSTLVNGTIASDRWFVSAFIGEIWFRCLSAGRCSRVEIW</sequence>
<dbReference type="AlphaFoldDB" id="A0A2Z7DFR3"/>
<evidence type="ECO:0000313" key="3">
    <source>
        <dbReference type="Proteomes" id="UP000250235"/>
    </source>
</evidence>
<evidence type="ECO:0000313" key="2">
    <source>
        <dbReference type="EMBL" id="KZV58777.1"/>
    </source>
</evidence>
<name>A0A2Z7DFR3_9LAMI</name>
<gene>
    <name evidence="2" type="ORF">F511_28744</name>
</gene>
<feature type="region of interest" description="Disordered" evidence="1">
    <location>
        <begin position="47"/>
        <end position="66"/>
    </location>
</feature>
<organism evidence="2 3">
    <name type="scientific">Dorcoceras hygrometricum</name>
    <dbReference type="NCBI Taxonomy" id="472368"/>
    <lineage>
        <taxon>Eukaryota</taxon>
        <taxon>Viridiplantae</taxon>
        <taxon>Streptophyta</taxon>
        <taxon>Embryophyta</taxon>
        <taxon>Tracheophyta</taxon>
        <taxon>Spermatophyta</taxon>
        <taxon>Magnoliopsida</taxon>
        <taxon>eudicotyledons</taxon>
        <taxon>Gunneridae</taxon>
        <taxon>Pentapetalae</taxon>
        <taxon>asterids</taxon>
        <taxon>lamiids</taxon>
        <taxon>Lamiales</taxon>
        <taxon>Gesneriaceae</taxon>
        <taxon>Didymocarpoideae</taxon>
        <taxon>Trichosporeae</taxon>
        <taxon>Loxocarpinae</taxon>
        <taxon>Dorcoceras</taxon>
    </lineage>
</organism>
<protein>
    <submittedName>
        <fullName evidence="2">Uncharacterized protein</fullName>
    </submittedName>
</protein>
<proteinExistence type="predicted"/>